<feature type="compositionally biased region" description="Basic and acidic residues" evidence="3">
    <location>
        <begin position="11"/>
        <end position="21"/>
    </location>
</feature>
<feature type="compositionally biased region" description="Polar residues" evidence="3">
    <location>
        <begin position="32"/>
        <end position="44"/>
    </location>
</feature>
<evidence type="ECO:0000313" key="6">
    <source>
        <dbReference type="Proteomes" id="UP001370490"/>
    </source>
</evidence>
<dbReference type="Gene3D" id="1.20.920.10">
    <property type="entry name" value="Bromodomain-like"/>
    <property type="match status" value="1"/>
</dbReference>
<feature type="compositionally biased region" description="Basic residues" evidence="3">
    <location>
        <begin position="1"/>
        <end position="10"/>
    </location>
</feature>
<dbReference type="CDD" id="cd04369">
    <property type="entry name" value="Bromodomain"/>
    <property type="match status" value="1"/>
</dbReference>
<feature type="compositionally biased region" description="Acidic residues" evidence="3">
    <location>
        <begin position="50"/>
        <end position="77"/>
    </location>
</feature>
<evidence type="ECO:0000313" key="5">
    <source>
        <dbReference type="EMBL" id="KAK6943331.1"/>
    </source>
</evidence>
<dbReference type="PRINTS" id="PR00503">
    <property type="entry name" value="BROMODOMAIN"/>
</dbReference>
<evidence type="ECO:0000259" key="4">
    <source>
        <dbReference type="PROSITE" id="PS50014"/>
    </source>
</evidence>
<evidence type="ECO:0000256" key="2">
    <source>
        <dbReference type="PROSITE-ProRule" id="PRU00035"/>
    </source>
</evidence>
<dbReference type="PROSITE" id="PS50014">
    <property type="entry name" value="BROMODOMAIN_2"/>
    <property type="match status" value="1"/>
</dbReference>
<dbReference type="InterPro" id="IPR036427">
    <property type="entry name" value="Bromodomain-like_sf"/>
</dbReference>
<protein>
    <submittedName>
        <fullName evidence="5">Bromodomain</fullName>
    </submittedName>
</protein>
<sequence>MKWRIKNRKVQKTEWRSEVRRRSPRLLALSVSLPNRNANASPHSDLNVILEEEEEEDESEAEQQPKEEEEEAQDDENASNPASDSDSQPQVPARTRAHTSSSKKRKFRPVKEGRITNNENWPTRSVLQAKTSPKHDNGELPAAQLMPEKRILELVLDVLQRRDAYEIFGEPVDPEEVQDYYEIIKEAMDFGTMRAKLHEGLYSNFQEFERDIFLITRNAMLFNSSGTIYFKQARTIDELAKKVFHTLKTDPENFEREFVASRRRSCRRIHSESEILNYGTCPKFAPNAKVTSTVTASLKAASNTIFEATRRRNLSANPQCSGSGIHVAAGDGEITSGPRNIGRSCMSELDRRHTYRPWMSFSIEQNSIVSAIYRNMVPLIRVDQQDISYMKSLMSFVKDIGPTAQKIAKHKLQQRRDFTPEFQNPSPSHHMEGATSPIPSASASMHKKYGAPDAVLPSLEAQNFFNHPIVHQDFIGKLVEKKNYSNSGDKEREDIDDRLNMYTPSREQVVSLEEGKSSHVFGLKGEGHLIEGVNVFGAFNTDEVGQNKNSEIQLGAASCHDKAGDLNLSSVMAGDIAKKSTKIPELANQLLASDLARDNYQSNTLDAMINSKKNPSCSRLVQAKEMSILGQEKGLVEIVSLDNYSGTSPMTSAPGSKTGLGCHDADEVEKERQCVQSTAAPFIFDLPFLKSRLSQINQGTLPLGLCADKSLHRKPCVNGVCVPFTLPPPPPLHAEKPRTLPIQNYQQRKALDGMDAKHAHLALRL</sequence>
<feature type="compositionally biased region" description="Polar residues" evidence="3">
    <location>
        <begin position="79"/>
        <end position="90"/>
    </location>
</feature>
<reference evidence="5 6" key="1">
    <citation type="submission" date="2023-12" db="EMBL/GenBank/DDBJ databases">
        <title>A high-quality genome assembly for Dillenia turbinata (Dilleniales).</title>
        <authorList>
            <person name="Chanderbali A."/>
        </authorList>
    </citation>
    <scope>NUCLEOTIDE SEQUENCE [LARGE SCALE GENOMIC DNA]</scope>
    <source>
        <strain evidence="5">LSX21</strain>
        <tissue evidence="5">Leaf</tissue>
    </source>
</reference>
<dbReference type="InterPro" id="IPR001487">
    <property type="entry name" value="Bromodomain"/>
</dbReference>
<feature type="domain" description="Bromo" evidence="4">
    <location>
        <begin position="160"/>
        <end position="230"/>
    </location>
</feature>
<dbReference type="SUPFAM" id="SSF47370">
    <property type="entry name" value="Bromodomain"/>
    <property type="match status" value="1"/>
</dbReference>
<dbReference type="InterPro" id="IPR051831">
    <property type="entry name" value="Bromodomain_contain_prot"/>
</dbReference>
<feature type="compositionally biased region" description="Basic residues" evidence="3">
    <location>
        <begin position="95"/>
        <end position="108"/>
    </location>
</feature>
<dbReference type="Pfam" id="PF00439">
    <property type="entry name" value="Bromodomain"/>
    <property type="match status" value="1"/>
</dbReference>
<evidence type="ECO:0000256" key="1">
    <source>
        <dbReference type="ARBA" id="ARBA00023117"/>
    </source>
</evidence>
<organism evidence="5 6">
    <name type="scientific">Dillenia turbinata</name>
    <dbReference type="NCBI Taxonomy" id="194707"/>
    <lineage>
        <taxon>Eukaryota</taxon>
        <taxon>Viridiplantae</taxon>
        <taxon>Streptophyta</taxon>
        <taxon>Embryophyta</taxon>
        <taxon>Tracheophyta</taxon>
        <taxon>Spermatophyta</taxon>
        <taxon>Magnoliopsida</taxon>
        <taxon>eudicotyledons</taxon>
        <taxon>Gunneridae</taxon>
        <taxon>Pentapetalae</taxon>
        <taxon>Dilleniales</taxon>
        <taxon>Dilleniaceae</taxon>
        <taxon>Dillenia</taxon>
    </lineage>
</organism>
<dbReference type="PANTHER" id="PTHR22881">
    <property type="entry name" value="BROMODOMAIN CONTAINING PROTEIN"/>
    <property type="match status" value="1"/>
</dbReference>
<accession>A0AAN8W8J3</accession>
<comment type="caution">
    <text evidence="5">The sequence shown here is derived from an EMBL/GenBank/DDBJ whole genome shotgun (WGS) entry which is preliminary data.</text>
</comment>
<keyword evidence="1 2" id="KW-0103">Bromodomain</keyword>
<evidence type="ECO:0000256" key="3">
    <source>
        <dbReference type="SAM" id="MobiDB-lite"/>
    </source>
</evidence>
<dbReference type="AlphaFoldDB" id="A0AAN8W8J3"/>
<dbReference type="SMART" id="SM00297">
    <property type="entry name" value="BROMO"/>
    <property type="match status" value="1"/>
</dbReference>
<proteinExistence type="predicted"/>
<feature type="region of interest" description="Disordered" evidence="3">
    <location>
        <begin position="1"/>
        <end position="123"/>
    </location>
</feature>
<dbReference type="EMBL" id="JBAMMX010000003">
    <property type="protein sequence ID" value="KAK6943331.1"/>
    <property type="molecule type" value="Genomic_DNA"/>
</dbReference>
<dbReference type="Proteomes" id="UP001370490">
    <property type="component" value="Unassembled WGS sequence"/>
</dbReference>
<name>A0AAN8W8J3_9MAGN</name>
<keyword evidence="6" id="KW-1185">Reference proteome</keyword>
<gene>
    <name evidence="5" type="ORF">RJ641_024433</name>
</gene>
<dbReference type="PANTHER" id="PTHR22881:SF26">
    <property type="entry name" value="BROMODOMAIN CONTAINING PROTEIN, EXPRESSED"/>
    <property type="match status" value="1"/>
</dbReference>